<dbReference type="Proteomes" id="UP001175228">
    <property type="component" value="Unassembled WGS sequence"/>
</dbReference>
<dbReference type="PROSITE" id="PS00344">
    <property type="entry name" value="GATA_ZN_FINGER_1"/>
    <property type="match status" value="1"/>
</dbReference>
<evidence type="ECO:0000256" key="5">
    <source>
        <dbReference type="SAM" id="MobiDB-lite"/>
    </source>
</evidence>
<dbReference type="GO" id="GO:0008270">
    <property type="term" value="F:zinc ion binding"/>
    <property type="evidence" value="ECO:0007669"/>
    <property type="project" value="UniProtKB-KW"/>
</dbReference>
<sequence>MQHRANYVVRLLEDLRRQMQPDSERVRTDSPVTVRSPDDHRQPKRPWEDMSHDGAAGETEGSYPEVRTAPSAAELDMELIRSKRATSTAGGGGSIGQTKNKYRKRSVSILYISPPFEADSSSDAWSGQRATPPGKCHSCNIRETPEWRRGPDGARTLCNACGLHYAKLMRKQDKQHNGAEPPRIDMDTLRASARAAEQDKSHSRSAKHQARRKTEPESPIERPSTSQQAQHHQSSFQLVPVAPTQEQSPISDASRLSSQPSIHPPPPVATSMAAPPPPWATNNRSYSSDQMQPQSFVRTAHSHPPTR</sequence>
<accession>A0AA39QCF3</accession>
<dbReference type="InterPro" id="IPR013088">
    <property type="entry name" value="Znf_NHR/GATA"/>
</dbReference>
<dbReference type="CDD" id="cd00202">
    <property type="entry name" value="ZnF_GATA"/>
    <property type="match status" value="1"/>
</dbReference>
<feature type="compositionally biased region" description="Basic and acidic residues" evidence="5">
    <location>
        <begin position="36"/>
        <end position="52"/>
    </location>
</feature>
<feature type="compositionally biased region" description="Polar residues" evidence="5">
    <location>
        <begin position="244"/>
        <end position="261"/>
    </location>
</feature>
<feature type="compositionally biased region" description="Pro residues" evidence="5">
    <location>
        <begin position="262"/>
        <end position="279"/>
    </location>
</feature>
<comment type="caution">
    <text evidence="7">The sequence shown here is derived from an EMBL/GenBank/DDBJ whole genome shotgun (WGS) entry which is preliminary data.</text>
</comment>
<reference evidence="7" key="1">
    <citation type="submission" date="2023-06" db="EMBL/GenBank/DDBJ databases">
        <authorList>
            <consortium name="Lawrence Berkeley National Laboratory"/>
            <person name="Ahrendt S."/>
            <person name="Sahu N."/>
            <person name="Indic B."/>
            <person name="Wong-Bajracharya J."/>
            <person name="Merenyi Z."/>
            <person name="Ke H.-M."/>
            <person name="Monk M."/>
            <person name="Kocsube S."/>
            <person name="Drula E."/>
            <person name="Lipzen A."/>
            <person name="Balint B."/>
            <person name="Henrissat B."/>
            <person name="Andreopoulos B."/>
            <person name="Martin F.M."/>
            <person name="Harder C.B."/>
            <person name="Rigling D."/>
            <person name="Ford K.L."/>
            <person name="Foster G.D."/>
            <person name="Pangilinan J."/>
            <person name="Papanicolaou A."/>
            <person name="Barry K."/>
            <person name="LaButti K."/>
            <person name="Viragh M."/>
            <person name="Koriabine M."/>
            <person name="Yan M."/>
            <person name="Riley R."/>
            <person name="Champramary S."/>
            <person name="Plett K.L."/>
            <person name="Tsai I.J."/>
            <person name="Slot J."/>
            <person name="Sipos G."/>
            <person name="Plett J."/>
            <person name="Nagy L.G."/>
            <person name="Grigoriev I.V."/>
        </authorList>
    </citation>
    <scope>NUCLEOTIDE SEQUENCE</scope>
    <source>
        <strain evidence="7">HWK02</strain>
    </source>
</reference>
<evidence type="ECO:0000313" key="7">
    <source>
        <dbReference type="EMBL" id="KAK0500290.1"/>
    </source>
</evidence>
<proteinExistence type="predicted"/>
<feature type="compositionally biased region" description="Polar residues" evidence="5">
    <location>
        <begin position="280"/>
        <end position="297"/>
    </location>
</feature>
<gene>
    <name evidence="7" type="ORF">EDD18DRAFT_1068679</name>
</gene>
<keyword evidence="2 4" id="KW-0863">Zinc-finger</keyword>
<keyword evidence="1" id="KW-0479">Metal-binding</keyword>
<feature type="region of interest" description="Disordered" evidence="5">
    <location>
        <begin position="17"/>
        <end position="71"/>
    </location>
</feature>
<feature type="compositionally biased region" description="Low complexity" evidence="5">
    <location>
        <begin position="224"/>
        <end position="237"/>
    </location>
</feature>
<dbReference type="SMART" id="SM00401">
    <property type="entry name" value="ZnF_GATA"/>
    <property type="match status" value="1"/>
</dbReference>
<dbReference type="EMBL" id="JAUEPU010000008">
    <property type="protein sequence ID" value="KAK0500290.1"/>
    <property type="molecule type" value="Genomic_DNA"/>
</dbReference>
<dbReference type="SUPFAM" id="SSF57716">
    <property type="entry name" value="Glucocorticoid receptor-like (DNA-binding domain)"/>
    <property type="match status" value="1"/>
</dbReference>
<organism evidence="7 8">
    <name type="scientific">Armillaria luteobubalina</name>
    <dbReference type="NCBI Taxonomy" id="153913"/>
    <lineage>
        <taxon>Eukaryota</taxon>
        <taxon>Fungi</taxon>
        <taxon>Dikarya</taxon>
        <taxon>Basidiomycota</taxon>
        <taxon>Agaricomycotina</taxon>
        <taxon>Agaricomycetes</taxon>
        <taxon>Agaricomycetidae</taxon>
        <taxon>Agaricales</taxon>
        <taxon>Marasmiineae</taxon>
        <taxon>Physalacriaceae</taxon>
        <taxon>Armillaria</taxon>
    </lineage>
</organism>
<dbReference type="InterPro" id="IPR051140">
    <property type="entry name" value="GATA_TF"/>
</dbReference>
<name>A0AA39QCF3_9AGAR</name>
<evidence type="ECO:0000256" key="2">
    <source>
        <dbReference type="ARBA" id="ARBA00022771"/>
    </source>
</evidence>
<evidence type="ECO:0000259" key="6">
    <source>
        <dbReference type="PROSITE" id="PS50114"/>
    </source>
</evidence>
<evidence type="ECO:0000313" key="8">
    <source>
        <dbReference type="Proteomes" id="UP001175228"/>
    </source>
</evidence>
<keyword evidence="3" id="KW-0862">Zinc</keyword>
<dbReference type="AlphaFoldDB" id="A0AA39QCF3"/>
<protein>
    <recommendedName>
        <fullName evidence="6">GATA-type domain-containing protein</fullName>
    </recommendedName>
</protein>
<keyword evidence="8" id="KW-1185">Reference proteome</keyword>
<dbReference type="InterPro" id="IPR000679">
    <property type="entry name" value="Znf_GATA"/>
</dbReference>
<dbReference type="Gene3D" id="3.30.50.10">
    <property type="entry name" value="Erythroid Transcription Factor GATA-1, subunit A"/>
    <property type="match status" value="1"/>
</dbReference>
<feature type="region of interest" description="Disordered" evidence="5">
    <location>
        <begin position="192"/>
        <end position="307"/>
    </location>
</feature>
<dbReference type="Pfam" id="PF00320">
    <property type="entry name" value="GATA"/>
    <property type="match status" value="1"/>
</dbReference>
<dbReference type="PANTHER" id="PTHR45658">
    <property type="entry name" value="GATA TRANSCRIPTION FACTOR"/>
    <property type="match status" value="1"/>
</dbReference>
<evidence type="ECO:0000256" key="4">
    <source>
        <dbReference type="PROSITE-ProRule" id="PRU00094"/>
    </source>
</evidence>
<evidence type="ECO:0000256" key="3">
    <source>
        <dbReference type="ARBA" id="ARBA00022833"/>
    </source>
</evidence>
<evidence type="ECO:0000256" key="1">
    <source>
        <dbReference type="ARBA" id="ARBA00022723"/>
    </source>
</evidence>
<dbReference type="PROSITE" id="PS50114">
    <property type="entry name" value="GATA_ZN_FINGER_2"/>
    <property type="match status" value="1"/>
</dbReference>
<dbReference type="GO" id="GO:0043565">
    <property type="term" value="F:sequence-specific DNA binding"/>
    <property type="evidence" value="ECO:0007669"/>
    <property type="project" value="InterPro"/>
</dbReference>
<dbReference type="GO" id="GO:0006355">
    <property type="term" value="P:regulation of DNA-templated transcription"/>
    <property type="evidence" value="ECO:0007669"/>
    <property type="project" value="InterPro"/>
</dbReference>
<feature type="domain" description="GATA-type" evidence="6">
    <location>
        <begin position="130"/>
        <end position="165"/>
    </location>
</feature>
<feature type="compositionally biased region" description="Basic and acidic residues" evidence="5">
    <location>
        <begin position="17"/>
        <end position="28"/>
    </location>
</feature>